<comment type="caution">
    <text evidence="2">The sequence shown here is derived from an EMBL/GenBank/DDBJ whole genome shotgun (WGS) entry which is preliminary data.</text>
</comment>
<dbReference type="Proteomes" id="UP000707451">
    <property type="component" value="Unassembled WGS sequence"/>
</dbReference>
<dbReference type="AlphaFoldDB" id="A0A9P7Y4C1"/>
<sequence>MRVAATLESRSVPGSFAYRHTRFSLQSCSYCLIESTTPHFLPKDTPPNTAAPITTAFSPTLATLTTPSPLLSDATDSIFERAVDTLGKACRECPLRSTAEYNAEVLRIASETKKQQTADNTNRCKTAVLGIRRRATEAINITNTTNTTDTTNATNATNTTSTEILSEVE</sequence>
<reference evidence="2" key="1">
    <citation type="submission" date="2021-06" db="EMBL/GenBank/DDBJ databases">
        <title>Genome Sequence of Mortierella hyaline Strain SCG-10, a Cold-Adapted, Nitrate-Reducing Fungus Isolated from Soil in Minnesota, USA.</title>
        <authorList>
            <person name="Aldossari N."/>
        </authorList>
    </citation>
    <scope>NUCLEOTIDE SEQUENCE</scope>
    <source>
        <strain evidence="2">SCG-10</strain>
    </source>
</reference>
<keyword evidence="3" id="KW-1185">Reference proteome</keyword>
<evidence type="ECO:0000256" key="1">
    <source>
        <dbReference type="SAM" id="MobiDB-lite"/>
    </source>
</evidence>
<organism evidence="2 3">
    <name type="scientific">Linnemannia hyalina</name>
    <dbReference type="NCBI Taxonomy" id="64524"/>
    <lineage>
        <taxon>Eukaryota</taxon>
        <taxon>Fungi</taxon>
        <taxon>Fungi incertae sedis</taxon>
        <taxon>Mucoromycota</taxon>
        <taxon>Mortierellomycotina</taxon>
        <taxon>Mortierellomycetes</taxon>
        <taxon>Mortierellales</taxon>
        <taxon>Mortierellaceae</taxon>
        <taxon>Linnemannia</taxon>
    </lineage>
</organism>
<name>A0A9P7Y4C1_9FUNG</name>
<protein>
    <submittedName>
        <fullName evidence="2">Uncharacterized protein</fullName>
    </submittedName>
</protein>
<gene>
    <name evidence="2" type="ORF">KI688_006285</name>
</gene>
<proteinExistence type="predicted"/>
<evidence type="ECO:0000313" key="2">
    <source>
        <dbReference type="EMBL" id="KAG9072063.1"/>
    </source>
</evidence>
<evidence type="ECO:0000313" key="3">
    <source>
        <dbReference type="Proteomes" id="UP000707451"/>
    </source>
</evidence>
<feature type="compositionally biased region" description="Low complexity" evidence="1">
    <location>
        <begin position="146"/>
        <end position="162"/>
    </location>
</feature>
<accession>A0A9P7Y4C1</accession>
<dbReference type="EMBL" id="JAHRHY010000002">
    <property type="protein sequence ID" value="KAG9072063.1"/>
    <property type="molecule type" value="Genomic_DNA"/>
</dbReference>
<feature type="region of interest" description="Disordered" evidence="1">
    <location>
        <begin position="146"/>
        <end position="169"/>
    </location>
</feature>